<reference evidence="2" key="1">
    <citation type="submission" date="2010-08" db="EMBL/GenBank/DDBJ databases">
        <authorList>
            <person name="Muzny D."/>
            <person name="Qin X."/>
            <person name="Buhay C."/>
            <person name="Dugan-Rocha S."/>
            <person name="Ding Y."/>
            <person name="Chen G."/>
            <person name="Hawes A."/>
            <person name="Holder M."/>
            <person name="Jhangiani S."/>
            <person name="Johnson A."/>
            <person name="Khan Z."/>
            <person name="Li Z."/>
            <person name="Liu W."/>
            <person name="Liu X."/>
            <person name="Perez L."/>
            <person name="Shen H."/>
            <person name="Wang Q."/>
            <person name="Watt J."/>
            <person name="Xi L."/>
            <person name="Xin Y."/>
            <person name="Zhou J."/>
            <person name="Deng J."/>
            <person name="Jiang H."/>
            <person name="Liu Y."/>
            <person name="Qu J."/>
            <person name="Song X.-Z."/>
            <person name="Zhang L."/>
            <person name="Villasana D."/>
            <person name="Johnson A."/>
            <person name="Liu J."/>
            <person name="Liyanage D."/>
            <person name="Lorensuhewa L."/>
            <person name="Robinson T."/>
            <person name="Song A."/>
            <person name="Song B.-B."/>
            <person name="Dinh H."/>
            <person name="Thornton R."/>
            <person name="Coyle M."/>
            <person name="Francisco L."/>
            <person name="Jackson L."/>
            <person name="Javaid M."/>
            <person name="Korchina V."/>
            <person name="Kovar C."/>
            <person name="Mata R."/>
            <person name="Mathew T."/>
            <person name="Ngo R."/>
            <person name="Nguyen L."/>
            <person name="Nguyen N."/>
            <person name="Okwuonu G."/>
            <person name="Ongeri F."/>
            <person name="Pham C."/>
            <person name="Simmons D."/>
            <person name="Wilczek-Boney K."/>
            <person name="Hale W."/>
            <person name="Jakkamsetti A."/>
            <person name="Pham P."/>
            <person name="Ruth R."/>
            <person name="San Lucas F."/>
            <person name="Warren J."/>
            <person name="Zhang J."/>
            <person name="Zhao Z."/>
            <person name="Zhou C."/>
            <person name="Zhu D."/>
            <person name="Lee S."/>
            <person name="Bess C."/>
            <person name="Blankenburg K."/>
            <person name="Forbes L."/>
            <person name="Fu Q."/>
            <person name="Gubbala S."/>
            <person name="Hirani K."/>
            <person name="Jayaseelan J.C."/>
            <person name="Lara F."/>
            <person name="Munidasa M."/>
            <person name="Palculict T."/>
            <person name="Patil S."/>
            <person name="Pu L.-L."/>
            <person name="Saada N."/>
            <person name="Tang L."/>
            <person name="Weissenberger G."/>
            <person name="Zhu Y."/>
            <person name="Hemphill L."/>
            <person name="Shang Y."/>
            <person name="Youmans B."/>
            <person name="Ayvaz T."/>
            <person name="Ross M."/>
            <person name="Santibanez J."/>
            <person name="Aqrawi P."/>
            <person name="Gross S."/>
            <person name="Joshi V."/>
            <person name="Fowler G."/>
            <person name="Nazareth L."/>
            <person name="Reid J."/>
            <person name="Worley K."/>
            <person name="Petrosino J."/>
            <person name="Highlander S."/>
            <person name="Gibbs R."/>
        </authorList>
    </citation>
    <scope>NUCLEOTIDE SEQUENCE [LARGE SCALE GENOMIC DNA]</scope>
    <source>
        <strain evidence="2">DSM 15272</strain>
    </source>
</reference>
<dbReference type="EMBL" id="ACLF03000006">
    <property type="protein sequence ID" value="EFQ82487.1"/>
    <property type="molecule type" value="Genomic_DNA"/>
</dbReference>
<evidence type="ECO:0000313" key="2">
    <source>
        <dbReference type="EMBL" id="EFQ82487.1"/>
    </source>
</evidence>
<dbReference type="InterPro" id="IPR050228">
    <property type="entry name" value="Carboxylesterase_BioH"/>
</dbReference>
<dbReference type="RefSeq" id="WP_007076788.1">
    <property type="nucleotide sequence ID" value="NZ_CM001024.1"/>
</dbReference>
<gene>
    <name evidence="2" type="ORF">HMPREF0063_11696</name>
</gene>
<proteinExistence type="predicted"/>
<protein>
    <submittedName>
        <fullName evidence="2">Hydrolase, alpha/beta domain protein</fullName>
    </submittedName>
</protein>
<feature type="domain" description="AB hydrolase-1" evidence="1">
    <location>
        <begin position="35"/>
        <end position="266"/>
    </location>
</feature>
<organism evidence="2 3">
    <name type="scientific">Aeromicrobium marinum DSM 15272</name>
    <dbReference type="NCBI Taxonomy" id="585531"/>
    <lineage>
        <taxon>Bacteria</taxon>
        <taxon>Bacillati</taxon>
        <taxon>Actinomycetota</taxon>
        <taxon>Actinomycetes</taxon>
        <taxon>Propionibacteriales</taxon>
        <taxon>Nocardioidaceae</taxon>
        <taxon>Aeromicrobium</taxon>
    </lineage>
</organism>
<dbReference type="Gene3D" id="3.40.50.1820">
    <property type="entry name" value="alpha/beta hydrolase"/>
    <property type="match status" value="1"/>
</dbReference>
<dbReference type="InterPro" id="IPR000073">
    <property type="entry name" value="AB_hydrolase_1"/>
</dbReference>
<dbReference type="eggNOG" id="COG2267">
    <property type="taxonomic scope" value="Bacteria"/>
</dbReference>
<dbReference type="InterPro" id="IPR029058">
    <property type="entry name" value="AB_hydrolase_fold"/>
</dbReference>
<keyword evidence="3" id="KW-1185">Reference proteome</keyword>
<comment type="caution">
    <text evidence="2">The sequence shown here is derived from an EMBL/GenBank/DDBJ whole genome shotgun (WGS) entry which is preliminary data.</text>
</comment>
<dbReference type="GO" id="GO:0016787">
    <property type="term" value="F:hydrolase activity"/>
    <property type="evidence" value="ECO:0007669"/>
    <property type="project" value="UniProtKB-KW"/>
</dbReference>
<accession>E2SDB0</accession>
<dbReference type="SUPFAM" id="SSF53474">
    <property type="entry name" value="alpha/beta-Hydrolases"/>
    <property type="match status" value="1"/>
</dbReference>
<dbReference type="PANTHER" id="PTHR43194:SF2">
    <property type="entry name" value="PEROXISOMAL MEMBRANE PROTEIN LPX1"/>
    <property type="match status" value="1"/>
</dbReference>
<dbReference type="PANTHER" id="PTHR43194">
    <property type="entry name" value="HYDROLASE ALPHA/BETA FOLD FAMILY"/>
    <property type="match status" value="1"/>
</dbReference>
<dbReference type="STRING" id="585531.HMPREF0063_11696"/>
<dbReference type="Pfam" id="PF00561">
    <property type="entry name" value="Abhydrolase_1"/>
    <property type="match status" value="1"/>
</dbReference>
<evidence type="ECO:0000259" key="1">
    <source>
        <dbReference type="Pfam" id="PF00561"/>
    </source>
</evidence>
<name>E2SDB0_9ACTN</name>
<dbReference type="HOGENOM" id="CLU_020336_31_0_11"/>
<keyword evidence="2" id="KW-0378">Hydrolase</keyword>
<dbReference type="AlphaFoldDB" id="E2SDB0"/>
<evidence type="ECO:0000313" key="3">
    <source>
        <dbReference type="Proteomes" id="UP000003111"/>
    </source>
</evidence>
<sequence>MTGTDVVTTTARTYETRDGLRLAADVWTVPDAAGTVLLLHGGGQTRHSWKSAGEHLAATGHTTVALDHRGHGDSDWDPAGNYDTTTIARDVVDVAAELDRPLVIVGASLGGLTGLQAAAWMGDDLRALVMVDVVPHTETAGVQRIHAFLGSAPEGFATLEEAADAIAAYMPHRPRRGVTPGLRKNLRLREDGRWHWHWDPQLLTQRGLPFGQQLDHLHELGPDLTMPVLLVRGMMSDVVSEAGVREFAATVPDARIVDLAGASHTAAADDNDAFTGAVASFISSLD</sequence>
<dbReference type="Proteomes" id="UP000003111">
    <property type="component" value="Unassembled WGS sequence"/>
</dbReference>